<dbReference type="AlphaFoldDB" id="A0A845GW32"/>
<organism evidence="1 2">
    <name type="scientific">Duganella vulcania</name>
    <dbReference type="NCBI Taxonomy" id="2692166"/>
    <lineage>
        <taxon>Bacteria</taxon>
        <taxon>Pseudomonadati</taxon>
        <taxon>Pseudomonadota</taxon>
        <taxon>Betaproteobacteria</taxon>
        <taxon>Burkholderiales</taxon>
        <taxon>Oxalobacteraceae</taxon>
        <taxon>Telluria group</taxon>
        <taxon>Duganella</taxon>
    </lineage>
</organism>
<name>A0A845GW32_9BURK</name>
<dbReference type="Pfam" id="PF15892">
    <property type="entry name" value="BNR_4"/>
    <property type="match status" value="1"/>
</dbReference>
<dbReference type="EMBL" id="WWCX01000072">
    <property type="protein sequence ID" value="MYM97396.1"/>
    <property type="molecule type" value="Genomic_DNA"/>
</dbReference>
<dbReference type="Proteomes" id="UP000447355">
    <property type="component" value="Unassembled WGS sequence"/>
</dbReference>
<dbReference type="SUPFAM" id="SSF50939">
    <property type="entry name" value="Sialidases"/>
    <property type="match status" value="1"/>
</dbReference>
<dbReference type="InterPro" id="IPR036278">
    <property type="entry name" value="Sialidase_sf"/>
</dbReference>
<evidence type="ECO:0000313" key="1">
    <source>
        <dbReference type="EMBL" id="MYM97396.1"/>
    </source>
</evidence>
<reference evidence="1" key="1">
    <citation type="submission" date="2019-12" db="EMBL/GenBank/DDBJ databases">
        <title>Novel species isolated from a subtropical stream in China.</title>
        <authorList>
            <person name="Lu H."/>
        </authorList>
    </citation>
    <scope>NUCLEOTIDE SEQUENCE [LARGE SCALE GENOMIC DNA]</scope>
    <source>
        <strain evidence="1">FT81W</strain>
    </source>
</reference>
<proteinExistence type="predicted"/>
<accession>A0A845GW32</accession>
<sequence length="458" mass="50345">MPAASTAAARRHAWTTPSTTAAPSRLDCVASSKHLLPLLLACIACSAQAGAARVVDVAPGWANNSVNAVVFRKNSLVSDGDTQYIAFYDKDAAVVLGKRKLGSTRWTLRRTPYRGNAADAHNSISIMVDGAGYLHLAWDAHNQRLRYARGTRPGALELGPETPMLGKDEDSATYPEFFRCPDGGLLFLYRDGGSGHGNLVMNRYDVASASWTRLHSKLIDGEGQRSAYWQAFVDRAGTIHLSWVWRESPDVASNHDMAYARSRDGGLTWERSGGERYTLPITAGSAEYAAHIPQNSELINQTSMAAGVDGEPVIASYWRVAGSTVPQYHLLYRDGGAWRQLDLNFRHTPFSLSGLGTKAIPISRPQIMVDHRRALLVFRDAERGDKVSVATVADLHRPRWTVRDLGTAPVGAWEPSFDTELWRRRGELHLFVQDVRQLDGEGASAGATSPVQVWQWKP</sequence>
<comment type="caution">
    <text evidence="1">The sequence shown here is derived from an EMBL/GenBank/DDBJ whole genome shotgun (WGS) entry which is preliminary data.</text>
</comment>
<evidence type="ECO:0000313" key="2">
    <source>
        <dbReference type="Proteomes" id="UP000447355"/>
    </source>
</evidence>
<gene>
    <name evidence="1" type="ORF">GTP90_26450</name>
</gene>
<protein>
    <submittedName>
        <fullName evidence="1">Neuraminidase</fullName>
    </submittedName>
</protein>